<evidence type="ECO:0000256" key="1">
    <source>
        <dbReference type="SAM" id="SignalP"/>
    </source>
</evidence>
<sequence>MVLMEALWHIVVWWRYWVQVLSKSSKMEIFSRWRCQRWNMCLL</sequence>
<evidence type="ECO:0000313" key="2">
    <source>
        <dbReference type="EMBL" id="JAD58741.1"/>
    </source>
</evidence>
<dbReference type="EMBL" id="GBRH01239154">
    <property type="protein sequence ID" value="JAD58741.1"/>
    <property type="molecule type" value="Transcribed_RNA"/>
</dbReference>
<reference evidence="2" key="2">
    <citation type="journal article" date="2015" name="Data Brief">
        <title>Shoot transcriptome of the giant reed, Arundo donax.</title>
        <authorList>
            <person name="Barrero R.A."/>
            <person name="Guerrero F.D."/>
            <person name="Moolhuijzen P."/>
            <person name="Goolsby J.A."/>
            <person name="Tidwell J."/>
            <person name="Bellgard S.E."/>
            <person name="Bellgard M.I."/>
        </authorList>
    </citation>
    <scope>NUCLEOTIDE SEQUENCE</scope>
    <source>
        <tissue evidence="2">Shoot tissue taken approximately 20 cm above the soil surface</tissue>
    </source>
</reference>
<name>A0A0A9B5V8_ARUDO</name>
<feature type="signal peptide" evidence="1">
    <location>
        <begin position="1"/>
        <end position="22"/>
    </location>
</feature>
<dbReference type="AlphaFoldDB" id="A0A0A9B5V8"/>
<accession>A0A0A9B5V8</accession>
<feature type="chain" id="PRO_5002045641" evidence="1">
    <location>
        <begin position="23"/>
        <end position="43"/>
    </location>
</feature>
<keyword evidence="1" id="KW-0732">Signal</keyword>
<protein>
    <submittedName>
        <fullName evidence="2">Uncharacterized protein</fullName>
    </submittedName>
</protein>
<proteinExistence type="predicted"/>
<reference evidence="2" key="1">
    <citation type="submission" date="2014-09" db="EMBL/GenBank/DDBJ databases">
        <authorList>
            <person name="Magalhaes I.L.F."/>
            <person name="Oliveira U."/>
            <person name="Santos F.R."/>
            <person name="Vidigal T.H.D.A."/>
            <person name="Brescovit A.D."/>
            <person name="Santos A.J."/>
        </authorList>
    </citation>
    <scope>NUCLEOTIDE SEQUENCE</scope>
    <source>
        <tissue evidence="2">Shoot tissue taken approximately 20 cm above the soil surface</tissue>
    </source>
</reference>
<organism evidence="2">
    <name type="scientific">Arundo donax</name>
    <name type="common">Giant reed</name>
    <name type="synonym">Donax arundinaceus</name>
    <dbReference type="NCBI Taxonomy" id="35708"/>
    <lineage>
        <taxon>Eukaryota</taxon>
        <taxon>Viridiplantae</taxon>
        <taxon>Streptophyta</taxon>
        <taxon>Embryophyta</taxon>
        <taxon>Tracheophyta</taxon>
        <taxon>Spermatophyta</taxon>
        <taxon>Magnoliopsida</taxon>
        <taxon>Liliopsida</taxon>
        <taxon>Poales</taxon>
        <taxon>Poaceae</taxon>
        <taxon>PACMAD clade</taxon>
        <taxon>Arundinoideae</taxon>
        <taxon>Arundineae</taxon>
        <taxon>Arundo</taxon>
    </lineage>
</organism>